<dbReference type="Gene3D" id="3.40.50.1820">
    <property type="entry name" value="alpha/beta hydrolase"/>
    <property type="match status" value="1"/>
</dbReference>
<sequence length="307" mass="32736">MAAPEAAPGAAPGLRFHDVVSADGTRLRAWDNGAEGPTVLLCNGLGTNPWAWPALLDPACGVHVVSWQHRGTGGSERPADPDHTGIDAFVEDAVAVLDDAGLDRVPAVGWSMGVNTAFELALLHPDRVSGLFAVAGVPGRTFGSMLGPLGLPRLLNEAVTVNAARLARRAGPVLNPVARRLPVGPRAIAALSHSGFMLPVADAEVAARAVQEFLTTPLDWYFHMALRTHQHDRVPLSRLDVPAAFVAGRWDLLAGTRDMRTAAERMRDAEYVELRGSHFLPLEQPGEVHTRLLAFLARLDGNEEPGA</sequence>
<dbReference type="PANTHER" id="PTHR43433:SF5">
    <property type="entry name" value="AB HYDROLASE-1 DOMAIN-CONTAINING PROTEIN"/>
    <property type="match status" value="1"/>
</dbReference>
<dbReference type="Pfam" id="PF00561">
    <property type="entry name" value="Abhydrolase_1"/>
    <property type="match status" value="1"/>
</dbReference>
<comment type="caution">
    <text evidence="3">The sequence shown here is derived from an EMBL/GenBank/DDBJ whole genome shotgun (WGS) entry which is preliminary data.</text>
</comment>
<evidence type="ECO:0000259" key="2">
    <source>
        <dbReference type="Pfam" id="PF00561"/>
    </source>
</evidence>
<gene>
    <name evidence="3" type="ORF">BJ989_002780</name>
</gene>
<evidence type="ECO:0000313" key="4">
    <source>
        <dbReference type="Proteomes" id="UP000544110"/>
    </source>
</evidence>
<organism evidence="3 4">
    <name type="scientific">Nocardioides perillae</name>
    <dbReference type="NCBI Taxonomy" id="1119534"/>
    <lineage>
        <taxon>Bacteria</taxon>
        <taxon>Bacillati</taxon>
        <taxon>Actinomycetota</taxon>
        <taxon>Actinomycetes</taxon>
        <taxon>Propionibacteriales</taxon>
        <taxon>Nocardioidaceae</taxon>
        <taxon>Nocardioides</taxon>
    </lineage>
</organism>
<name>A0A7Y9RW54_9ACTN</name>
<protein>
    <submittedName>
        <fullName evidence="3">Pimeloyl-ACP methyl ester carboxylesterase</fullName>
    </submittedName>
</protein>
<dbReference type="EMBL" id="JACCAC010000001">
    <property type="protein sequence ID" value="NYG56476.1"/>
    <property type="molecule type" value="Genomic_DNA"/>
</dbReference>
<evidence type="ECO:0000256" key="1">
    <source>
        <dbReference type="ARBA" id="ARBA00022559"/>
    </source>
</evidence>
<dbReference type="GO" id="GO:0004601">
    <property type="term" value="F:peroxidase activity"/>
    <property type="evidence" value="ECO:0007669"/>
    <property type="project" value="UniProtKB-KW"/>
</dbReference>
<dbReference type="InterPro" id="IPR000073">
    <property type="entry name" value="AB_hydrolase_1"/>
</dbReference>
<keyword evidence="4" id="KW-1185">Reference proteome</keyword>
<dbReference type="SUPFAM" id="SSF53474">
    <property type="entry name" value="alpha/beta-Hydrolases"/>
    <property type="match status" value="1"/>
</dbReference>
<keyword evidence="1" id="KW-0560">Oxidoreductase</keyword>
<dbReference type="InterPro" id="IPR000639">
    <property type="entry name" value="Epox_hydrolase-like"/>
</dbReference>
<proteinExistence type="predicted"/>
<accession>A0A7Y9RW54</accession>
<dbReference type="InterPro" id="IPR050471">
    <property type="entry name" value="AB_hydrolase"/>
</dbReference>
<dbReference type="Proteomes" id="UP000544110">
    <property type="component" value="Unassembled WGS sequence"/>
</dbReference>
<dbReference type="AlphaFoldDB" id="A0A7Y9RW54"/>
<keyword evidence="1" id="KW-0575">Peroxidase</keyword>
<evidence type="ECO:0000313" key="3">
    <source>
        <dbReference type="EMBL" id="NYG56476.1"/>
    </source>
</evidence>
<reference evidence="3 4" key="1">
    <citation type="submission" date="2020-07" db="EMBL/GenBank/DDBJ databases">
        <title>Sequencing the genomes of 1000 actinobacteria strains.</title>
        <authorList>
            <person name="Klenk H.-P."/>
        </authorList>
    </citation>
    <scope>NUCLEOTIDE SEQUENCE [LARGE SCALE GENOMIC DNA]</scope>
    <source>
        <strain evidence="3 4">DSM 24552</strain>
    </source>
</reference>
<dbReference type="InterPro" id="IPR029058">
    <property type="entry name" value="AB_hydrolase_fold"/>
</dbReference>
<dbReference type="PANTHER" id="PTHR43433">
    <property type="entry name" value="HYDROLASE, ALPHA/BETA FOLD FAMILY PROTEIN"/>
    <property type="match status" value="1"/>
</dbReference>
<dbReference type="PRINTS" id="PR00412">
    <property type="entry name" value="EPOXHYDRLASE"/>
</dbReference>
<dbReference type="RefSeq" id="WP_179518717.1">
    <property type="nucleotide sequence ID" value="NZ_JACCAC010000001.1"/>
</dbReference>
<feature type="domain" description="AB hydrolase-1" evidence="2">
    <location>
        <begin position="37"/>
        <end position="136"/>
    </location>
</feature>